<dbReference type="RefSeq" id="WP_176011444.1">
    <property type="nucleotide sequence ID" value="NZ_CP067140.1"/>
</dbReference>
<evidence type="ECO:0000313" key="1">
    <source>
        <dbReference type="EMBL" id="WCR05450.1"/>
    </source>
</evidence>
<reference evidence="1 2" key="1">
    <citation type="submission" date="2021-01" db="EMBL/GenBank/DDBJ databases">
        <title>Biogeographic distribution of Paracoccus.</title>
        <authorList>
            <person name="Hollensteiner J."/>
            <person name="Leineberger J."/>
            <person name="Brinkhoff T."/>
            <person name="Daniel R."/>
        </authorList>
    </citation>
    <scope>NUCLEOTIDE SEQUENCE [LARGE SCALE GENOMIC DNA]</scope>
    <source>
        <strain evidence="1 2">DSM 18447</strain>
    </source>
</reference>
<dbReference type="EMBL" id="CP067140">
    <property type="protein sequence ID" value="WCR05450.1"/>
    <property type="molecule type" value="Genomic_DNA"/>
</dbReference>
<evidence type="ECO:0000313" key="2">
    <source>
        <dbReference type="Proteomes" id="UP001215549"/>
    </source>
</evidence>
<keyword evidence="2" id="KW-1185">Reference proteome</keyword>
<name>A0ABY7SEG9_9RHOB</name>
<sequence length="120" mass="13062">MDSFFLCSGLFDASKAGDVIFELSDINGIYLPMSGNAARKFDNLSCMRANLPRSSGKDGKQANRSAAEPGMPDQFFLGFGFVPIFKLVLNEGTGAVSVFFCFGFFSSLPRRLLPFAMSFS</sequence>
<dbReference type="Proteomes" id="UP001215549">
    <property type="component" value="Chromosome"/>
</dbReference>
<accession>A0ABY7SEG9</accession>
<protein>
    <submittedName>
        <fullName evidence="1">Uncharacterized protein</fullName>
    </submittedName>
</protein>
<organism evidence="1 2">
    <name type="scientific">Paracoccus saliphilus</name>
    <dbReference type="NCBI Taxonomy" id="405559"/>
    <lineage>
        <taxon>Bacteria</taxon>
        <taxon>Pseudomonadati</taxon>
        <taxon>Pseudomonadota</taxon>
        <taxon>Alphaproteobacteria</taxon>
        <taxon>Rhodobacterales</taxon>
        <taxon>Paracoccaceae</taxon>
        <taxon>Paracoccus</taxon>
    </lineage>
</organism>
<proteinExistence type="predicted"/>
<gene>
    <name evidence="1" type="ORF">JHX88_15170</name>
</gene>